<gene>
    <name evidence="7" type="ORF">PLBR_LOCUS7292</name>
</gene>
<dbReference type="Pfam" id="PF19279">
    <property type="entry name" value="YegS_C"/>
    <property type="match status" value="1"/>
</dbReference>
<sequence length="570" mass="62727">MLAAKLGQPVHKCQPPADHSRVGVADDVVGVVGFVRSKVVDVLDVRPAPVFVIDVAFDSSASWRVLRQLSDFQDVHRRCQDAVGSGKYLPPPPFARRTGDCFFLFCQGRRLRRQRLRLEAYLRLMLTLPHEGARFLFASALLTPSGMAKVTQACADMSSLGPPPYILEWRDASRGSLLHYACASGRLSSVSQLLKLGADKDAVDDFGLTALDVARGLNRFDVVDLLEPGTDKVPGEDRRPAATALPSKMIPLHYRMASWERRVCAIMNPLSGRGTCMRQFQQNIRPLLDSAGIDVQVYATEHSGHATEVARTLDASEFDTILCIGGDGVVHEVVQGLLERQDKGLPIAVIPTGSGNGFCASVFGAPVNAARAAIAFIDGTYRPMDLIRVEPEDSRDKSARLPYSFLHVSWGFVSDIGFDGERYRWLGRLRYAFAALMKLFSKQPYDCELAYMKEDGTWSNQIQGHLNLFTVSNVAYSTSSMKIAPAARFDDGKPHLTFARGLSRAAMLKLLACDIGHGTHVQRQGVFSLPVREVILRPKTRTAQLNIDGERYPSSSCRITRVPHMGAIIA</sequence>
<evidence type="ECO:0000256" key="2">
    <source>
        <dbReference type="ARBA" id="ARBA00022741"/>
    </source>
</evidence>
<dbReference type="Proteomes" id="UP000290189">
    <property type="component" value="Unassembled WGS sequence"/>
</dbReference>
<keyword evidence="5" id="KW-0040">ANK repeat</keyword>
<dbReference type="InterPro" id="IPR002110">
    <property type="entry name" value="Ankyrin_rpt"/>
</dbReference>
<organism evidence="7 8">
    <name type="scientific">Plasmodiophora brassicae</name>
    <name type="common">Clubroot disease agent</name>
    <dbReference type="NCBI Taxonomy" id="37360"/>
    <lineage>
        <taxon>Eukaryota</taxon>
        <taxon>Sar</taxon>
        <taxon>Rhizaria</taxon>
        <taxon>Endomyxa</taxon>
        <taxon>Phytomyxea</taxon>
        <taxon>Plasmodiophorida</taxon>
        <taxon>Plasmodiophoridae</taxon>
        <taxon>Plasmodiophora</taxon>
    </lineage>
</organism>
<dbReference type="PROSITE" id="PS50297">
    <property type="entry name" value="ANK_REP_REGION"/>
    <property type="match status" value="1"/>
</dbReference>
<dbReference type="GO" id="GO:0001727">
    <property type="term" value="F:lipid kinase activity"/>
    <property type="evidence" value="ECO:0007669"/>
    <property type="project" value="TreeGrafter"/>
</dbReference>
<dbReference type="Gene3D" id="3.40.50.10330">
    <property type="entry name" value="Probable inorganic polyphosphate/atp-NAD kinase, domain 1"/>
    <property type="match status" value="1"/>
</dbReference>
<dbReference type="InterPro" id="IPR036770">
    <property type="entry name" value="Ankyrin_rpt-contain_sf"/>
</dbReference>
<keyword evidence="4" id="KW-0067">ATP-binding</keyword>
<dbReference type="PROSITE" id="PS50146">
    <property type="entry name" value="DAGK"/>
    <property type="match status" value="1"/>
</dbReference>
<dbReference type="GO" id="GO:0005524">
    <property type="term" value="F:ATP binding"/>
    <property type="evidence" value="ECO:0007669"/>
    <property type="project" value="UniProtKB-KW"/>
</dbReference>
<feature type="repeat" description="ANK" evidence="5">
    <location>
        <begin position="173"/>
        <end position="205"/>
    </location>
</feature>
<dbReference type="SMART" id="SM00046">
    <property type="entry name" value="DAGKc"/>
    <property type="match status" value="1"/>
</dbReference>
<dbReference type="Gene3D" id="2.60.200.40">
    <property type="match status" value="1"/>
</dbReference>
<dbReference type="PANTHER" id="PTHR12358">
    <property type="entry name" value="SPHINGOSINE KINASE"/>
    <property type="match status" value="1"/>
</dbReference>
<dbReference type="PANTHER" id="PTHR12358:SF54">
    <property type="entry name" value="SPHINGOSINE KINASE RELATED PROTEIN"/>
    <property type="match status" value="1"/>
</dbReference>
<keyword evidence="7" id="KW-0496">Mitochondrion</keyword>
<dbReference type="PROSITE" id="PS50088">
    <property type="entry name" value="ANK_REPEAT"/>
    <property type="match status" value="1"/>
</dbReference>
<evidence type="ECO:0000256" key="5">
    <source>
        <dbReference type="PROSITE-ProRule" id="PRU00023"/>
    </source>
</evidence>
<dbReference type="GO" id="GO:0035091">
    <property type="term" value="F:phosphatidylinositol binding"/>
    <property type="evidence" value="ECO:0007669"/>
    <property type="project" value="InterPro"/>
</dbReference>
<dbReference type="Pfam" id="PF00781">
    <property type="entry name" value="DAGK_cat"/>
    <property type="match status" value="1"/>
</dbReference>
<dbReference type="SUPFAM" id="SSF48403">
    <property type="entry name" value="Ankyrin repeat"/>
    <property type="match status" value="1"/>
</dbReference>
<dbReference type="Pfam" id="PF00023">
    <property type="entry name" value="Ank"/>
    <property type="match status" value="1"/>
</dbReference>
<feature type="domain" description="DAGKc" evidence="6">
    <location>
        <begin position="258"/>
        <end position="393"/>
    </location>
</feature>
<keyword evidence="1" id="KW-0808">Transferase</keyword>
<evidence type="ECO:0000256" key="4">
    <source>
        <dbReference type="ARBA" id="ARBA00022840"/>
    </source>
</evidence>
<proteinExistence type="predicted"/>
<protein>
    <recommendedName>
        <fullName evidence="6">DAGKc domain-containing protein</fullName>
    </recommendedName>
</protein>
<dbReference type="InterPro" id="IPR001206">
    <property type="entry name" value="Diacylglycerol_kinase_cat_dom"/>
</dbReference>
<dbReference type="InterPro" id="IPR050187">
    <property type="entry name" value="Lipid_Phosphate_FormReg"/>
</dbReference>
<dbReference type="SUPFAM" id="SSF111331">
    <property type="entry name" value="NAD kinase/diacylglycerol kinase-like"/>
    <property type="match status" value="1"/>
</dbReference>
<evidence type="ECO:0000256" key="3">
    <source>
        <dbReference type="ARBA" id="ARBA00022777"/>
    </source>
</evidence>
<evidence type="ECO:0000313" key="8">
    <source>
        <dbReference type="Proteomes" id="UP000290189"/>
    </source>
</evidence>
<keyword evidence="3" id="KW-0418">Kinase</keyword>
<dbReference type="Gene3D" id="1.25.40.20">
    <property type="entry name" value="Ankyrin repeat-containing domain"/>
    <property type="match status" value="1"/>
</dbReference>
<reference evidence="7 8" key="1">
    <citation type="submission" date="2018-03" db="EMBL/GenBank/DDBJ databases">
        <authorList>
            <person name="Fogelqvist J."/>
        </authorList>
    </citation>
    <scope>NUCLEOTIDE SEQUENCE [LARGE SCALE GENOMIC DNA]</scope>
</reference>
<evidence type="ECO:0000259" key="6">
    <source>
        <dbReference type="PROSITE" id="PS50146"/>
    </source>
</evidence>
<evidence type="ECO:0000313" key="7">
    <source>
        <dbReference type="EMBL" id="SPR00077.1"/>
    </source>
</evidence>
<dbReference type="SUPFAM" id="SSF64268">
    <property type="entry name" value="PX domain"/>
    <property type="match status" value="1"/>
</dbReference>
<dbReference type="InterPro" id="IPR016064">
    <property type="entry name" value="NAD/diacylglycerol_kinase_sf"/>
</dbReference>
<dbReference type="GO" id="GO:0006665">
    <property type="term" value="P:sphingolipid metabolic process"/>
    <property type="evidence" value="ECO:0007669"/>
    <property type="project" value="TreeGrafter"/>
</dbReference>
<name>A0A3P3YIQ5_PLABS</name>
<dbReference type="InterPro" id="IPR036871">
    <property type="entry name" value="PX_dom_sf"/>
</dbReference>
<dbReference type="AlphaFoldDB" id="A0A3P3YIQ5"/>
<dbReference type="EMBL" id="OVEO01000013">
    <property type="protein sequence ID" value="SPR00077.1"/>
    <property type="molecule type" value="Genomic_DNA"/>
</dbReference>
<dbReference type="InterPro" id="IPR045540">
    <property type="entry name" value="YegS/DAGK_C"/>
</dbReference>
<keyword evidence="2" id="KW-0547">Nucleotide-binding</keyword>
<accession>A0A3P3YIQ5</accession>
<geneLocation type="mitochondrion" evidence="7"/>
<evidence type="ECO:0000256" key="1">
    <source>
        <dbReference type="ARBA" id="ARBA00022679"/>
    </source>
</evidence>
<dbReference type="GO" id="GO:0016020">
    <property type="term" value="C:membrane"/>
    <property type="evidence" value="ECO:0007669"/>
    <property type="project" value="GOC"/>
</dbReference>
<dbReference type="InterPro" id="IPR017438">
    <property type="entry name" value="ATP-NAD_kinase_N"/>
</dbReference>